<sequence>MKKQKSKTYIPFTREMKKNYTILAPTMLPMHFSMVVSVMKSHGYNAVLLDGSSPEIIENGLRYVHNDACYPALLVIGQFITALESGKYDPHRVALVYFQTGGGCRASNYISLLRKALKKAGYEYVPVISFSFAGIEKHPGFRLSLPMLTGLVYSVLYGDLLMSVVNQVRPYEAVPGEAERLAAVWTERLGKELGSGKTGYRRVKENYRLILDSFAKIKIIPREAVKVGIVGEIFVKYSPLGNNNLEKFLISEGAEPVVPGLVDFFLYCVYNSVHDHGLYRFGKLQYLVSRAAFSFLTAKKRDLSDIITSHGRFRGMTDFRHVISLADGYIDTGTKMGEGWLLTAEMLELSESGVRNIVCTQPFGCLPNHICGKGMMKPIKERNPDMNIVAIDYDPGASAVNQENRLKLMLAYARENMAEKKEAENAAVPGPEKGAVVL</sequence>
<keyword evidence="1" id="KW-0472">Membrane</keyword>
<evidence type="ECO:0000313" key="2">
    <source>
        <dbReference type="EMBL" id="MCI5755769.1"/>
    </source>
</evidence>
<feature type="transmembrane region" description="Helical" evidence="1">
    <location>
        <begin position="20"/>
        <end position="39"/>
    </location>
</feature>
<dbReference type="EMBL" id="JALEMU010000091">
    <property type="protein sequence ID" value="MCI5755769.1"/>
    <property type="molecule type" value="Genomic_DNA"/>
</dbReference>
<dbReference type="PANTHER" id="PTHR32329">
    <property type="entry name" value="BIFUNCTIONAL PROTEIN [INCLUDES 2-HYDROXYACYL-COA DEHYDRATASE (N-TER) AND ITS ACTIVATOR DOMAIN (C_TERM)-RELATED"/>
    <property type="match status" value="1"/>
</dbReference>
<keyword evidence="1" id="KW-1133">Transmembrane helix</keyword>
<proteinExistence type="predicted"/>
<evidence type="ECO:0000313" key="3">
    <source>
        <dbReference type="Proteomes" id="UP001139365"/>
    </source>
</evidence>
<organism evidence="2 3">
    <name type="scientific">Candidatus Colimorpha enterica</name>
    <dbReference type="NCBI Taxonomy" id="3083063"/>
    <lineage>
        <taxon>Bacteria</taxon>
        <taxon>Pseudomonadati</taxon>
        <taxon>Bacteroidota</taxon>
        <taxon>Bacteroidia</taxon>
        <taxon>Bacteroidales</taxon>
        <taxon>Candidatus Colimorpha</taxon>
    </lineage>
</organism>
<name>A0AAE3FH89_9BACT</name>
<gene>
    <name evidence="2" type="ORF">MR241_05690</name>
</gene>
<accession>A0AAE3FH89</accession>
<dbReference type="Proteomes" id="UP001139365">
    <property type="component" value="Unassembled WGS sequence"/>
</dbReference>
<dbReference type="InterPro" id="IPR051805">
    <property type="entry name" value="Dehydratase_Activator_Redct"/>
</dbReference>
<dbReference type="PANTHER" id="PTHR32329:SF4">
    <property type="entry name" value="ACTIVATOR OF 2-HYDROXYACYL-COA DEHYDRATASE"/>
    <property type="match status" value="1"/>
</dbReference>
<keyword evidence="1" id="KW-0812">Transmembrane</keyword>
<comment type="caution">
    <text evidence="2">The sequence shown here is derived from an EMBL/GenBank/DDBJ whole genome shotgun (WGS) entry which is preliminary data.</text>
</comment>
<protein>
    <submittedName>
        <fullName evidence="2">2-hydroxyacyl-CoA dehydratase</fullName>
    </submittedName>
</protein>
<reference evidence="2 3" key="1">
    <citation type="submission" date="2022-03" db="EMBL/GenBank/DDBJ databases">
        <title>Metagenome-assembled genomes from swine fecal metagenomes.</title>
        <authorList>
            <person name="Holman D.B."/>
            <person name="Kommadath A."/>
        </authorList>
    </citation>
    <scope>NUCLEOTIDE SEQUENCE [LARGE SCALE GENOMIC DNA]</scope>
    <source>
        <strain evidence="2">SUG147</strain>
    </source>
</reference>
<dbReference type="AlphaFoldDB" id="A0AAE3FH89"/>
<evidence type="ECO:0000256" key="1">
    <source>
        <dbReference type="SAM" id="Phobius"/>
    </source>
</evidence>